<evidence type="ECO:0000313" key="4">
    <source>
        <dbReference type="Proteomes" id="UP001498398"/>
    </source>
</evidence>
<feature type="transmembrane region" description="Helical" evidence="2">
    <location>
        <begin position="12"/>
        <end position="35"/>
    </location>
</feature>
<sequence length="346" mass="38648">MAPIALDRAYLTAIWLETLFYGINLSLFVSYMFITKFKHRGRPMHKLIVTTAILMFLLSTVHVSLGFQRLIEAFIVLRGREEPATFFSDVSIPANVAKVTIHTVNSILGDSIMVWRCYHVWSRSWLMSMAPILLLIASAVSGFGQAHIFASGKSIHTAFQSELERWNGSVFALSLATNIVVTTLIGCRIWYLSRQYADMNLPTKLKYRRILLIVVESGAIYSSALIVEITLYFLNNNAFYIIYDPIAQLTAIVPTTIIVLTSLGLTSNDLTTQETKRASHALESRPQFAVGAARRGRINTMSLFTSTVHHDEDHSQSTSQQISQDVDGKVDAHSGRLDSDPEKGMV</sequence>
<feature type="transmembrane region" description="Helical" evidence="2">
    <location>
        <begin position="211"/>
        <end position="234"/>
    </location>
</feature>
<gene>
    <name evidence="3" type="ORF">VKT23_000126</name>
</gene>
<keyword evidence="2" id="KW-0812">Transmembrane</keyword>
<dbReference type="EMBL" id="JBANRG010000001">
    <property type="protein sequence ID" value="KAK7472018.1"/>
    <property type="molecule type" value="Genomic_DNA"/>
</dbReference>
<evidence type="ECO:0000313" key="3">
    <source>
        <dbReference type="EMBL" id="KAK7472018.1"/>
    </source>
</evidence>
<feature type="transmembrane region" description="Helical" evidence="2">
    <location>
        <begin position="170"/>
        <end position="191"/>
    </location>
</feature>
<organism evidence="3 4">
    <name type="scientific">Marasmiellus scandens</name>
    <dbReference type="NCBI Taxonomy" id="2682957"/>
    <lineage>
        <taxon>Eukaryota</taxon>
        <taxon>Fungi</taxon>
        <taxon>Dikarya</taxon>
        <taxon>Basidiomycota</taxon>
        <taxon>Agaricomycotina</taxon>
        <taxon>Agaricomycetes</taxon>
        <taxon>Agaricomycetidae</taxon>
        <taxon>Agaricales</taxon>
        <taxon>Marasmiineae</taxon>
        <taxon>Omphalotaceae</taxon>
        <taxon>Marasmiellus</taxon>
    </lineage>
</organism>
<name>A0ABR1K372_9AGAR</name>
<keyword evidence="2" id="KW-0472">Membrane</keyword>
<feature type="region of interest" description="Disordered" evidence="1">
    <location>
        <begin position="309"/>
        <end position="346"/>
    </location>
</feature>
<reference evidence="3 4" key="1">
    <citation type="submission" date="2024-01" db="EMBL/GenBank/DDBJ databases">
        <title>A draft genome for the cacao thread blight pathogen Marasmiellus scandens.</title>
        <authorList>
            <person name="Baruah I.K."/>
            <person name="Leung J."/>
            <person name="Bukari Y."/>
            <person name="Amoako-Attah I."/>
            <person name="Meinhardt L.W."/>
            <person name="Bailey B.A."/>
            <person name="Cohen S.P."/>
        </authorList>
    </citation>
    <scope>NUCLEOTIDE SEQUENCE [LARGE SCALE GENOMIC DNA]</scope>
    <source>
        <strain evidence="3 4">GH-19</strain>
    </source>
</reference>
<keyword evidence="2" id="KW-1133">Transmembrane helix</keyword>
<proteinExistence type="predicted"/>
<feature type="transmembrane region" description="Helical" evidence="2">
    <location>
        <begin position="130"/>
        <end position="150"/>
    </location>
</feature>
<evidence type="ECO:0000256" key="1">
    <source>
        <dbReference type="SAM" id="MobiDB-lite"/>
    </source>
</evidence>
<evidence type="ECO:0000256" key="2">
    <source>
        <dbReference type="SAM" id="Phobius"/>
    </source>
</evidence>
<feature type="compositionally biased region" description="Basic and acidic residues" evidence="1">
    <location>
        <begin position="326"/>
        <end position="346"/>
    </location>
</feature>
<accession>A0ABR1K372</accession>
<comment type="caution">
    <text evidence="3">The sequence shown here is derived from an EMBL/GenBank/DDBJ whole genome shotgun (WGS) entry which is preliminary data.</text>
</comment>
<feature type="transmembrane region" description="Helical" evidence="2">
    <location>
        <begin position="246"/>
        <end position="267"/>
    </location>
</feature>
<protein>
    <submittedName>
        <fullName evidence="3">Uncharacterized protein</fullName>
    </submittedName>
</protein>
<keyword evidence="4" id="KW-1185">Reference proteome</keyword>
<feature type="transmembrane region" description="Helical" evidence="2">
    <location>
        <begin position="47"/>
        <end position="67"/>
    </location>
</feature>
<dbReference type="Proteomes" id="UP001498398">
    <property type="component" value="Unassembled WGS sequence"/>
</dbReference>